<comment type="caution">
    <text evidence="2">The sequence shown here is derived from an EMBL/GenBank/DDBJ whole genome shotgun (WGS) entry which is preliminary data.</text>
</comment>
<dbReference type="GO" id="GO:0016853">
    <property type="term" value="F:isomerase activity"/>
    <property type="evidence" value="ECO:0007669"/>
    <property type="project" value="UniProtKB-KW"/>
</dbReference>
<feature type="domain" description="Xylose isomerase-like TIM barrel" evidence="1">
    <location>
        <begin position="39"/>
        <end position="252"/>
    </location>
</feature>
<sequence length="276" mass="31360">MSRFFGARVPRCVRHVHVNMPWAMLSKELPVIEEERFHVELGFTGEDLDRLDWKSLDGSVALLRSWGCGLTIHGPFWELCAGSCDALIRRVTLLRWHQILDVAARVGPHHVVCHTGFDPRHHREQKKAWVSRALALLEPLVDRAERLGVRLCLENVWEEDPSLHEDILSRLDSPFLGFCLDVGHQHAFSRTPLAVWLEALGGRLLEVHLHDNDGSRDDHLPVGMGTIDFGLLFETLARQGRQPLLTVEPHTKEHLRHTLVNLDKILPPGWTGAEHG</sequence>
<dbReference type="PANTHER" id="PTHR12110">
    <property type="entry name" value="HYDROXYPYRUVATE ISOMERASE"/>
    <property type="match status" value="1"/>
</dbReference>
<reference evidence="2" key="1">
    <citation type="journal article" date="2020" name="mSystems">
        <title>Genome- and Community-Level Interaction Insights into Carbon Utilization and Element Cycling Functions of Hydrothermarchaeota in Hydrothermal Sediment.</title>
        <authorList>
            <person name="Zhou Z."/>
            <person name="Liu Y."/>
            <person name="Xu W."/>
            <person name="Pan J."/>
            <person name="Luo Z.H."/>
            <person name="Li M."/>
        </authorList>
    </citation>
    <scope>NUCLEOTIDE SEQUENCE [LARGE SCALE GENOMIC DNA]</scope>
    <source>
        <strain evidence="2">SpSt-456</strain>
    </source>
</reference>
<keyword evidence="2" id="KW-0413">Isomerase</keyword>
<dbReference type="Pfam" id="PF01261">
    <property type="entry name" value="AP_endonuc_2"/>
    <property type="match status" value="1"/>
</dbReference>
<gene>
    <name evidence="2" type="ORF">ENS06_06665</name>
</gene>
<evidence type="ECO:0000313" key="2">
    <source>
        <dbReference type="EMBL" id="HFK96994.1"/>
    </source>
</evidence>
<dbReference type="AlphaFoldDB" id="A0A832A575"/>
<proteinExistence type="predicted"/>
<dbReference type="EMBL" id="DSTK01000019">
    <property type="protein sequence ID" value="HFK96994.1"/>
    <property type="molecule type" value="Genomic_DNA"/>
</dbReference>
<dbReference type="InterPro" id="IPR036237">
    <property type="entry name" value="Xyl_isomerase-like_sf"/>
</dbReference>
<accession>A0A832A575</accession>
<dbReference type="Gene3D" id="3.20.20.150">
    <property type="entry name" value="Divalent-metal-dependent TIM barrel enzymes"/>
    <property type="match status" value="1"/>
</dbReference>
<organism evidence="2">
    <name type="scientific">Desulfacinum infernum</name>
    <dbReference type="NCBI Taxonomy" id="35837"/>
    <lineage>
        <taxon>Bacteria</taxon>
        <taxon>Pseudomonadati</taxon>
        <taxon>Thermodesulfobacteriota</taxon>
        <taxon>Syntrophobacteria</taxon>
        <taxon>Syntrophobacterales</taxon>
        <taxon>Syntrophobacteraceae</taxon>
        <taxon>Desulfacinum</taxon>
    </lineage>
</organism>
<dbReference type="SUPFAM" id="SSF51658">
    <property type="entry name" value="Xylose isomerase-like"/>
    <property type="match status" value="1"/>
</dbReference>
<dbReference type="InterPro" id="IPR050312">
    <property type="entry name" value="IolE/XylAMocC-like"/>
</dbReference>
<protein>
    <submittedName>
        <fullName evidence="2">Sugar phosphate isomerase/epimerase</fullName>
    </submittedName>
</protein>
<name>A0A832A575_9BACT</name>
<evidence type="ECO:0000259" key="1">
    <source>
        <dbReference type="Pfam" id="PF01261"/>
    </source>
</evidence>
<dbReference type="InterPro" id="IPR013022">
    <property type="entry name" value="Xyl_isomerase-like_TIM-brl"/>
</dbReference>